<dbReference type="EC" id="3.4.13.-" evidence="1"/>
<dbReference type="SUPFAM" id="SSF51556">
    <property type="entry name" value="Metallo-dependent hydrolases"/>
    <property type="match status" value="1"/>
</dbReference>
<dbReference type="GO" id="GO:0016805">
    <property type="term" value="F:dipeptidase activity"/>
    <property type="evidence" value="ECO:0007669"/>
    <property type="project" value="UniProtKB-KW"/>
</dbReference>
<accession>A0ABT8F579</accession>
<dbReference type="Pfam" id="PF01244">
    <property type="entry name" value="Peptidase_M19"/>
    <property type="match status" value="1"/>
</dbReference>
<dbReference type="InterPro" id="IPR008257">
    <property type="entry name" value="Pept_M19"/>
</dbReference>
<keyword evidence="1" id="KW-0224">Dipeptidase</keyword>
<keyword evidence="1" id="KW-0378">Hydrolase</keyword>
<dbReference type="PROSITE" id="PS51365">
    <property type="entry name" value="RENAL_DIPEPTIDASE_2"/>
    <property type="match status" value="1"/>
</dbReference>
<dbReference type="RefSeq" id="WP_320004141.1">
    <property type="nucleotide sequence ID" value="NZ_JAUHJS010000004.1"/>
</dbReference>
<name>A0ABT8F579_9BACT</name>
<reference evidence="1" key="1">
    <citation type="submission" date="2023-06" db="EMBL/GenBank/DDBJ databases">
        <title>Cytophagales bacterium Strain LB-30, isolated from soil.</title>
        <authorList>
            <person name="Liu B."/>
        </authorList>
    </citation>
    <scope>NUCLEOTIDE SEQUENCE</scope>
    <source>
        <strain evidence="1">LB-30</strain>
    </source>
</reference>
<evidence type="ECO:0000313" key="2">
    <source>
        <dbReference type="Proteomes" id="UP001168552"/>
    </source>
</evidence>
<comment type="caution">
    <text evidence="1">The sequence shown here is derived from an EMBL/GenBank/DDBJ whole genome shotgun (WGS) entry which is preliminary data.</text>
</comment>
<keyword evidence="1" id="KW-0645">Protease</keyword>
<gene>
    <name evidence="1" type="ORF">QWY31_08860</name>
</gene>
<evidence type="ECO:0000313" key="1">
    <source>
        <dbReference type="EMBL" id="MDN4165610.1"/>
    </source>
</evidence>
<proteinExistence type="predicted"/>
<dbReference type="PANTHER" id="PTHR10443:SF12">
    <property type="entry name" value="DIPEPTIDASE"/>
    <property type="match status" value="1"/>
</dbReference>
<organism evidence="1 2">
    <name type="scientific">Shiella aurantiaca</name>
    <dbReference type="NCBI Taxonomy" id="3058365"/>
    <lineage>
        <taxon>Bacteria</taxon>
        <taxon>Pseudomonadati</taxon>
        <taxon>Bacteroidota</taxon>
        <taxon>Cytophagia</taxon>
        <taxon>Cytophagales</taxon>
        <taxon>Shiellaceae</taxon>
        <taxon>Shiella</taxon>
    </lineage>
</organism>
<keyword evidence="2" id="KW-1185">Reference proteome</keyword>
<protein>
    <submittedName>
        <fullName evidence="1">Membrane dipeptidase</fullName>
        <ecNumber evidence="1">3.4.13.-</ecNumber>
    </submittedName>
</protein>
<dbReference type="Proteomes" id="UP001168552">
    <property type="component" value="Unassembled WGS sequence"/>
</dbReference>
<dbReference type="EMBL" id="JAUHJS010000004">
    <property type="protein sequence ID" value="MDN4165610.1"/>
    <property type="molecule type" value="Genomic_DNA"/>
</dbReference>
<dbReference type="Gene3D" id="3.20.20.140">
    <property type="entry name" value="Metal-dependent hydrolases"/>
    <property type="match status" value="1"/>
</dbReference>
<sequence>MIEKPVVDLHCDLLSFLNGVKNEPFATELIGCALPHLKQGNVQLQVMAIYSDYAKGSVARAAGQGQHFVTLIENYPEWVAPYNANRKSDTIQCLVAIENATGFAEEDDTLEVCFHQLDELEKIVSRILYVGITHHFENRFGGGNYAPSGLTREGELLLEYLDEKKIAVDFAHTSDQLAYDIINYREKKGLKIPVMASHSNFRAVCDHVRNLPDDIAQYIIQHKGLIGINFMRDYIHPSEPSMLLEHVAYGLALGAENTLAFGADFFYTLDMPDQSRVPFFMKEHENATKYPSVLKSLEQKGISDRQLNKIAHQNALAFINRI</sequence>
<dbReference type="InterPro" id="IPR032466">
    <property type="entry name" value="Metal_Hydrolase"/>
</dbReference>
<dbReference type="PANTHER" id="PTHR10443">
    <property type="entry name" value="MICROSOMAL DIPEPTIDASE"/>
    <property type="match status" value="1"/>
</dbReference>